<proteinExistence type="inferred from homology"/>
<dbReference type="GO" id="GO:0016788">
    <property type="term" value="F:hydrolase activity, acting on ester bonds"/>
    <property type="evidence" value="ECO:0007669"/>
    <property type="project" value="InterPro"/>
</dbReference>
<organism evidence="2 3">
    <name type="scientific">Cuscuta australis</name>
    <dbReference type="NCBI Taxonomy" id="267555"/>
    <lineage>
        <taxon>Eukaryota</taxon>
        <taxon>Viridiplantae</taxon>
        <taxon>Streptophyta</taxon>
        <taxon>Embryophyta</taxon>
        <taxon>Tracheophyta</taxon>
        <taxon>Spermatophyta</taxon>
        <taxon>Magnoliopsida</taxon>
        <taxon>eudicotyledons</taxon>
        <taxon>Gunneridae</taxon>
        <taxon>Pentapetalae</taxon>
        <taxon>asterids</taxon>
        <taxon>lamiids</taxon>
        <taxon>Solanales</taxon>
        <taxon>Convolvulaceae</taxon>
        <taxon>Cuscuteae</taxon>
        <taxon>Cuscuta</taxon>
        <taxon>Cuscuta subgen. Grammica</taxon>
        <taxon>Cuscuta sect. Cleistogrammica</taxon>
    </lineage>
</organism>
<dbReference type="Pfam" id="PF00657">
    <property type="entry name" value="Lipase_GDSL"/>
    <property type="match status" value="1"/>
</dbReference>
<dbReference type="InterPro" id="IPR001087">
    <property type="entry name" value="GDSL"/>
</dbReference>
<dbReference type="SUPFAM" id="SSF52266">
    <property type="entry name" value="SGNH hydrolase"/>
    <property type="match status" value="1"/>
</dbReference>
<dbReference type="InterPro" id="IPR050592">
    <property type="entry name" value="GDSL_lipolytic_enzyme"/>
</dbReference>
<sequence>MFSPKSTSSSMWARQVIITYTVVILWPAACGETRVKLPAGGVMPAVIGFGDSIIDQGMNNYIPTVVKCNFPPYGADFMGKKPTGRFTNGNTPIDLVADELGIKELVPAYLDPNLQPGDLKTGVSFASGGTGYDPLTSQTMSVVPMSAQLDYFKEYLGKLKAAYGENETKFITDNSLFLVVAGSNDIANTYFTVGARRIQYDVNSYTDLMVGKASSFIRELYGMGARRIGVFSQVPVGCMPAERTLAGGGVGCAEKYNEASKLANSKFQAEIESLSITLPDATLVLLDLYNPLLQVIQNPAQYGLEVADKGCCGTGNLEVAILCNQLLPTCEDHEKYLFWDSFHPTEKVYRILVKQLLPKYLPQFFK</sequence>
<reference evidence="2 3" key="1">
    <citation type="submission" date="2018-06" db="EMBL/GenBank/DDBJ databases">
        <title>The Genome of Cuscuta australis (Dodder) Provides Insight into the Evolution of Plant Parasitism.</title>
        <authorList>
            <person name="Liu H."/>
        </authorList>
    </citation>
    <scope>NUCLEOTIDE SEQUENCE [LARGE SCALE GENOMIC DNA]</scope>
    <source>
        <strain evidence="3">cv. Yunnan</strain>
        <tissue evidence="2">Vines</tissue>
    </source>
</reference>
<protein>
    <recommendedName>
        <fullName evidence="4">SGNH hydrolase-type esterase domain-containing protein</fullName>
    </recommendedName>
</protein>
<dbReference type="Proteomes" id="UP000249390">
    <property type="component" value="Unassembled WGS sequence"/>
</dbReference>
<comment type="similarity">
    <text evidence="1">Belongs to the 'GDSL' lipolytic enzyme family.</text>
</comment>
<dbReference type="FunFam" id="3.40.50.1110:FF:000003">
    <property type="entry name" value="GDSL esterase/lipase APG"/>
    <property type="match status" value="1"/>
</dbReference>
<dbReference type="Gene3D" id="3.40.50.1110">
    <property type="entry name" value="SGNH hydrolase"/>
    <property type="match status" value="1"/>
</dbReference>
<comment type="caution">
    <text evidence="2">The sequence shown here is derived from an EMBL/GenBank/DDBJ whole genome shotgun (WGS) entry which is preliminary data.</text>
</comment>
<dbReference type="EMBL" id="NQVE01000115">
    <property type="protein sequence ID" value="RAL47401.1"/>
    <property type="molecule type" value="Genomic_DNA"/>
</dbReference>
<dbReference type="InterPro" id="IPR035669">
    <property type="entry name" value="SGNH_plant_lipase-like"/>
</dbReference>
<dbReference type="PANTHER" id="PTHR45642">
    <property type="entry name" value="GDSL ESTERASE/LIPASE EXL3"/>
    <property type="match status" value="1"/>
</dbReference>
<evidence type="ECO:0000313" key="2">
    <source>
        <dbReference type="EMBL" id="RAL47401.1"/>
    </source>
</evidence>
<gene>
    <name evidence="2" type="ORF">DM860_013366</name>
</gene>
<accession>A0A328DTH5</accession>
<dbReference type="GO" id="GO:0005576">
    <property type="term" value="C:extracellular region"/>
    <property type="evidence" value="ECO:0007669"/>
    <property type="project" value="TreeGrafter"/>
</dbReference>
<dbReference type="InterPro" id="IPR036514">
    <property type="entry name" value="SGNH_hydro_sf"/>
</dbReference>
<evidence type="ECO:0000256" key="1">
    <source>
        <dbReference type="ARBA" id="ARBA00008668"/>
    </source>
</evidence>
<keyword evidence="3" id="KW-1185">Reference proteome</keyword>
<dbReference type="CDD" id="cd01837">
    <property type="entry name" value="SGNH_plant_lipase_like"/>
    <property type="match status" value="1"/>
</dbReference>
<dbReference type="PANTHER" id="PTHR45642:SF95">
    <property type="entry name" value="GDSL-LIKE LIPASE_ACYLHYDROLASE FAMILY PROTEIN, EXPRESSED"/>
    <property type="match status" value="1"/>
</dbReference>
<evidence type="ECO:0000313" key="3">
    <source>
        <dbReference type="Proteomes" id="UP000249390"/>
    </source>
</evidence>
<name>A0A328DTH5_9ASTE</name>
<evidence type="ECO:0008006" key="4">
    <source>
        <dbReference type="Google" id="ProtNLM"/>
    </source>
</evidence>
<dbReference type="AlphaFoldDB" id="A0A328DTH5"/>